<feature type="transmembrane region" description="Helical" evidence="1">
    <location>
        <begin position="193"/>
        <end position="217"/>
    </location>
</feature>
<name>A0A8H6ISF8_9PEZI</name>
<feature type="transmembrane region" description="Helical" evidence="1">
    <location>
        <begin position="406"/>
        <end position="424"/>
    </location>
</feature>
<feature type="domain" description="Acyltransferase 3" evidence="2">
    <location>
        <begin position="97"/>
        <end position="463"/>
    </location>
</feature>
<dbReference type="GO" id="GO:0016747">
    <property type="term" value="F:acyltransferase activity, transferring groups other than amino-acyl groups"/>
    <property type="evidence" value="ECO:0007669"/>
    <property type="project" value="InterPro"/>
</dbReference>
<proteinExistence type="predicted"/>
<feature type="transmembrane region" description="Helical" evidence="1">
    <location>
        <begin position="259"/>
        <end position="277"/>
    </location>
</feature>
<evidence type="ECO:0000259" key="2">
    <source>
        <dbReference type="Pfam" id="PF01757"/>
    </source>
</evidence>
<dbReference type="PANTHER" id="PTHR23028:SF134">
    <property type="entry name" value="PUTATIVE (AFU_ORTHOLOGUE AFUA_4G08520)-RELATED"/>
    <property type="match status" value="1"/>
</dbReference>
<feature type="transmembrane region" description="Helical" evidence="1">
    <location>
        <begin position="444"/>
        <end position="463"/>
    </location>
</feature>
<comment type="caution">
    <text evidence="3">The sequence shown here is derived from an EMBL/GenBank/DDBJ whole genome shotgun (WGS) entry which is preliminary data.</text>
</comment>
<dbReference type="OrthoDB" id="5819582at2759"/>
<dbReference type="Proteomes" id="UP000639643">
    <property type="component" value="Unassembled WGS sequence"/>
</dbReference>
<gene>
    <name evidence="3" type="ORF">CMUS01_16027</name>
</gene>
<organism evidence="3 4">
    <name type="scientific">Colletotrichum musicola</name>
    <dbReference type="NCBI Taxonomy" id="2175873"/>
    <lineage>
        <taxon>Eukaryota</taxon>
        <taxon>Fungi</taxon>
        <taxon>Dikarya</taxon>
        <taxon>Ascomycota</taxon>
        <taxon>Pezizomycotina</taxon>
        <taxon>Sordariomycetes</taxon>
        <taxon>Hypocreomycetidae</taxon>
        <taxon>Glomerellales</taxon>
        <taxon>Glomerellaceae</taxon>
        <taxon>Colletotrichum</taxon>
        <taxon>Colletotrichum orchidearum species complex</taxon>
    </lineage>
</organism>
<evidence type="ECO:0000313" key="3">
    <source>
        <dbReference type="EMBL" id="KAF6794240.1"/>
    </source>
</evidence>
<feature type="transmembrane region" description="Helical" evidence="1">
    <location>
        <begin position="229"/>
        <end position="247"/>
    </location>
</feature>
<feature type="transmembrane region" description="Helical" evidence="1">
    <location>
        <begin position="373"/>
        <end position="394"/>
    </location>
</feature>
<dbReference type="InterPro" id="IPR050879">
    <property type="entry name" value="Acyltransferase_3"/>
</dbReference>
<feature type="transmembrane region" description="Helical" evidence="1">
    <location>
        <begin position="333"/>
        <end position="353"/>
    </location>
</feature>
<keyword evidence="1" id="KW-0472">Membrane</keyword>
<keyword evidence="1" id="KW-0812">Transmembrane</keyword>
<keyword evidence="1" id="KW-1133">Transmembrane helix</keyword>
<sequence>MTWFSKNQDSESYTALLQDEELGSPLPGSPIEEQDEKVLPRSRTWRNCTACSPKDAARIAGRTASRVFWTILPSFISRVLGHGDDDAAIPEPSATSYLNGLRGLASLAVAFQHNTDDYFFFVRRGWGQVPGEYYIIQLPFVRLLTSGVFMVAIFFVISGFALTYGPLRKSHAGAPADAIGGLPSSVFRRPFRLFLPVIPVLIATDLMIRLEMFYVAGNNDPAPAMPGSLWAYAVHVWNSLVAVMAAGNPDGILPQGWTLAAEFKGSLLVFLSCLALARTAPRVRMPCVAVVLVYLVCALGEWQQGLFLSGMLLADMRHVREGMRPLDDRARTAVKVASWLLLVFALWLGGFPVDGDGFAASGFGWLRGVPTFGIMPWNFFESIAAVCLVASLENLPGPRGLLDSKLVLYLGEISYGLYLVHWACGKSTWAKGTTVSLMRGGRDVFFSWAIGFAIAISSAVWVADVHWRMADRKSVRFAHWLGKKLGV</sequence>
<dbReference type="EMBL" id="WIGM01001559">
    <property type="protein sequence ID" value="KAF6794240.1"/>
    <property type="molecule type" value="Genomic_DNA"/>
</dbReference>
<evidence type="ECO:0000313" key="4">
    <source>
        <dbReference type="Proteomes" id="UP000639643"/>
    </source>
</evidence>
<accession>A0A8H6ISF8</accession>
<keyword evidence="4" id="KW-1185">Reference proteome</keyword>
<dbReference type="AlphaFoldDB" id="A0A8H6ISF8"/>
<reference evidence="3" key="1">
    <citation type="journal article" date="2020" name="Phytopathology">
        <title>Genome Sequence Resources of Colletotrichum truncatum, C. plurivorum, C. musicola, and C. sojae: Four Species Pathogenic to Soybean (Glycine max).</title>
        <authorList>
            <person name="Rogerio F."/>
            <person name="Boufleur T.R."/>
            <person name="Ciampi-Guillardi M."/>
            <person name="Sukno S.A."/>
            <person name="Thon M.R."/>
            <person name="Massola Junior N.S."/>
            <person name="Baroncelli R."/>
        </authorList>
    </citation>
    <scope>NUCLEOTIDE SEQUENCE</scope>
    <source>
        <strain evidence="3">LFN0074</strain>
    </source>
</reference>
<evidence type="ECO:0000256" key="1">
    <source>
        <dbReference type="SAM" id="Phobius"/>
    </source>
</evidence>
<dbReference type="InterPro" id="IPR002656">
    <property type="entry name" value="Acyl_transf_3_dom"/>
</dbReference>
<dbReference type="PANTHER" id="PTHR23028">
    <property type="entry name" value="ACETYLTRANSFERASE"/>
    <property type="match status" value="1"/>
</dbReference>
<protein>
    <submittedName>
        <fullName evidence="3">Hard surface-induced protein</fullName>
    </submittedName>
</protein>
<dbReference type="Pfam" id="PF01757">
    <property type="entry name" value="Acyl_transf_3"/>
    <property type="match status" value="1"/>
</dbReference>
<feature type="transmembrane region" description="Helical" evidence="1">
    <location>
        <begin position="140"/>
        <end position="162"/>
    </location>
</feature>